<keyword evidence="3" id="KW-1185">Reference proteome</keyword>
<evidence type="ECO:0000256" key="1">
    <source>
        <dbReference type="SAM" id="MobiDB-lite"/>
    </source>
</evidence>
<comment type="caution">
    <text evidence="2">The sequence shown here is derived from an EMBL/GenBank/DDBJ whole genome shotgun (WGS) entry which is preliminary data.</text>
</comment>
<reference evidence="2 3" key="1">
    <citation type="submission" date="2021-01" db="EMBL/GenBank/DDBJ databases">
        <title>Whole genome shotgun sequence of Microbispora corallina NBRC 16416.</title>
        <authorList>
            <person name="Komaki H."/>
            <person name="Tamura T."/>
        </authorList>
    </citation>
    <scope>NUCLEOTIDE SEQUENCE [LARGE SCALE GENOMIC DNA]</scope>
    <source>
        <strain evidence="2 3">NBRC 16416</strain>
    </source>
</reference>
<evidence type="ECO:0000313" key="3">
    <source>
        <dbReference type="Proteomes" id="UP000603904"/>
    </source>
</evidence>
<evidence type="ECO:0000313" key="2">
    <source>
        <dbReference type="EMBL" id="GIH44356.1"/>
    </source>
</evidence>
<name>A0ABQ4GB89_9ACTN</name>
<feature type="region of interest" description="Disordered" evidence="1">
    <location>
        <begin position="98"/>
        <end position="120"/>
    </location>
</feature>
<dbReference type="EMBL" id="BOOC01000057">
    <property type="protein sequence ID" value="GIH44356.1"/>
    <property type="molecule type" value="Genomic_DNA"/>
</dbReference>
<accession>A0ABQ4GB89</accession>
<proteinExistence type="predicted"/>
<protein>
    <submittedName>
        <fullName evidence="2">Uncharacterized protein</fullName>
    </submittedName>
</protein>
<sequence length="120" mass="13352">MSEDATRRRYALDVRGLLPSLEIKNAPDRDRLGAFGLFKGGGQGQGRPADLPLFRRTNHPARVAESVVRGWWTVAELGLCVGTLLSGLLSPQPWLEGRRDRHRADDVAGDEELKGRPRRL</sequence>
<organism evidence="2 3">
    <name type="scientific">Microbispora corallina</name>
    <dbReference type="NCBI Taxonomy" id="83302"/>
    <lineage>
        <taxon>Bacteria</taxon>
        <taxon>Bacillati</taxon>
        <taxon>Actinomycetota</taxon>
        <taxon>Actinomycetes</taxon>
        <taxon>Streptosporangiales</taxon>
        <taxon>Streptosporangiaceae</taxon>
        <taxon>Microbispora</taxon>
    </lineage>
</organism>
<gene>
    <name evidence="2" type="ORF">Mco01_73560</name>
</gene>
<dbReference type="Proteomes" id="UP000603904">
    <property type="component" value="Unassembled WGS sequence"/>
</dbReference>